<dbReference type="Proteomes" id="UP000236311">
    <property type="component" value="Unassembled WGS sequence"/>
</dbReference>
<keyword evidence="2" id="KW-1185">Reference proteome</keyword>
<reference evidence="1 2" key="1">
    <citation type="submission" date="2018-01" db="EMBL/GenBank/DDBJ databases">
        <authorList>
            <person name="Gaut B.S."/>
            <person name="Morton B.R."/>
            <person name="Clegg M.T."/>
            <person name="Duvall M.R."/>
        </authorList>
    </citation>
    <scope>NUCLEOTIDE SEQUENCE [LARGE SCALE GENOMIC DNA]</scope>
    <source>
        <strain evidence="1">GP69</strain>
    </source>
</reference>
<gene>
    <name evidence="1" type="ORF">AMURIS_00939</name>
</gene>
<evidence type="ECO:0000313" key="1">
    <source>
        <dbReference type="EMBL" id="SOY28232.1"/>
    </source>
</evidence>
<organism evidence="1 2">
    <name type="scientific">Acetatifactor muris</name>
    <dbReference type="NCBI Taxonomy" id="879566"/>
    <lineage>
        <taxon>Bacteria</taxon>
        <taxon>Bacillati</taxon>
        <taxon>Bacillota</taxon>
        <taxon>Clostridia</taxon>
        <taxon>Lachnospirales</taxon>
        <taxon>Lachnospiraceae</taxon>
        <taxon>Acetatifactor</taxon>
    </lineage>
</organism>
<sequence>MKLVIGAERITTEQSGQNTEGLQKNTKKIQNMKKRYCKVRNFHVY</sequence>
<protein>
    <submittedName>
        <fullName evidence="1">Uncharacterized protein</fullName>
    </submittedName>
</protein>
<name>A0A2K4ZCP5_9FIRM</name>
<proteinExistence type="predicted"/>
<dbReference type="AlphaFoldDB" id="A0A2K4ZCP5"/>
<evidence type="ECO:0000313" key="2">
    <source>
        <dbReference type="Proteomes" id="UP000236311"/>
    </source>
</evidence>
<accession>A0A2K4ZCP5</accession>
<dbReference type="EMBL" id="OFSM01000004">
    <property type="protein sequence ID" value="SOY28232.1"/>
    <property type="molecule type" value="Genomic_DNA"/>
</dbReference>